<accession>A0ABQ4S7Y6</accession>
<dbReference type="SUPFAM" id="SSF143120">
    <property type="entry name" value="YefM-like"/>
    <property type="match status" value="1"/>
</dbReference>
<comment type="caution">
    <text evidence="2">The sequence shown here is derived from an EMBL/GenBank/DDBJ whole genome shotgun (WGS) entry which is preliminary data.</text>
</comment>
<keyword evidence="3" id="KW-1185">Reference proteome</keyword>
<evidence type="ECO:0008006" key="4">
    <source>
        <dbReference type="Google" id="ProtNLM"/>
    </source>
</evidence>
<dbReference type="InterPro" id="IPR036165">
    <property type="entry name" value="YefM-like_sf"/>
</dbReference>
<dbReference type="EMBL" id="BPQQ01000004">
    <property type="protein sequence ID" value="GJD98593.1"/>
    <property type="molecule type" value="Genomic_DNA"/>
</dbReference>
<comment type="similarity">
    <text evidence="1">Belongs to the phD/YefM antitoxin family.</text>
</comment>
<evidence type="ECO:0000256" key="1">
    <source>
        <dbReference type="ARBA" id="ARBA00009981"/>
    </source>
</evidence>
<evidence type="ECO:0000313" key="3">
    <source>
        <dbReference type="Proteomes" id="UP001055153"/>
    </source>
</evidence>
<sequence length="84" mass="9172">MTTYTMDDATARLPELVAKAAAGEDIVIAQENGDLVRLVPDEQNPTEPGPVTKAEIAWLRANRMTLAEPVDVTALVRDMRDEGH</sequence>
<reference evidence="2" key="1">
    <citation type="journal article" date="2021" name="Front. Microbiol.">
        <title>Comprehensive Comparative Genomics and Phenotyping of Methylobacterium Species.</title>
        <authorList>
            <person name="Alessa O."/>
            <person name="Ogura Y."/>
            <person name="Fujitani Y."/>
            <person name="Takami H."/>
            <person name="Hayashi T."/>
            <person name="Sahin N."/>
            <person name="Tani A."/>
        </authorList>
    </citation>
    <scope>NUCLEOTIDE SEQUENCE</scope>
    <source>
        <strain evidence="2">DSM 17168</strain>
    </source>
</reference>
<dbReference type="Proteomes" id="UP001055153">
    <property type="component" value="Unassembled WGS sequence"/>
</dbReference>
<name>A0ABQ4S7Y6_9HYPH</name>
<proteinExistence type="inferred from homology"/>
<dbReference type="RefSeq" id="WP_238233540.1">
    <property type="nucleotide sequence ID" value="NZ_BPQQ01000004.1"/>
</dbReference>
<organism evidence="2 3">
    <name type="scientific">Methylobacterium isbiliense</name>
    <dbReference type="NCBI Taxonomy" id="315478"/>
    <lineage>
        <taxon>Bacteria</taxon>
        <taxon>Pseudomonadati</taxon>
        <taxon>Pseudomonadota</taxon>
        <taxon>Alphaproteobacteria</taxon>
        <taxon>Hyphomicrobiales</taxon>
        <taxon>Methylobacteriaceae</taxon>
        <taxon>Methylobacterium</taxon>
    </lineage>
</organism>
<gene>
    <name evidence="2" type="ORF">GMJLKIPL_0504</name>
</gene>
<reference evidence="2" key="2">
    <citation type="submission" date="2021-08" db="EMBL/GenBank/DDBJ databases">
        <authorList>
            <person name="Tani A."/>
            <person name="Ola A."/>
            <person name="Ogura Y."/>
            <person name="Katsura K."/>
            <person name="Hayashi T."/>
        </authorList>
    </citation>
    <scope>NUCLEOTIDE SEQUENCE</scope>
    <source>
        <strain evidence="2">DSM 17168</strain>
    </source>
</reference>
<evidence type="ECO:0000313" key="2">
    <source>
        <dbReference type="EMBL" id="GJD98593.1"/>
    </source>
</evidence>
<protein>
    <recommendedName>
        <fullName evidence="4">Antitoxin</fullName>
    </recommendedName>
</protein>